<keyword evidence="4" id="KW-0769">Symport</keyword>
<dbReference type="Proteomes" id="UP000719412">
    <property type="component" value="Unassembled WGS sequence"/>
</dbReference>
<reference evidence="10" key="1">
    <citation type="journal article" date="2020" name="J Insects Food Feed">
        <title>The yellow mealworm (Tenebrio molitor) genome: a resource for the emerging insects as food and feed industry.</title>
        <authorList>
            <person name="Eriksson T."/>
            <person name="Andere A."/>
            <person name="Kelstrup H."/>
            <person name="Emery V."/>
            <person name="Picard C."/>
        </authorList>
    </citation>
    <scope>NUCLEOTIDE SEQUENCE</scope>
    <source>
        <strain evidence="10">Stoneville</strain>
        <tissue evidence="10">Whole head</tissue>
    </source>
</reference>
<keyword evidence="3 7" id="KW-0812">Transmembrane</keyword>
<keyword evidence="5 7" id="KW-1133">Transmembrane helix</keyword>
<dbReference type="FunFam" id="1.20.1250.20:FF:000157">
    <property type="entry name" value="Inorganic phosphate cotransporter"/>
    <property type="match status" value="1"/>
</dbReference>
<feature type="transmembrane region" description="Helical" evidence="7">
    <location>
        <begin position="76"/>
        <end position="94"/>
    </location>
</feature>
<feature type="transmembrane region" description="Helical" evidence="7">
    <location>
        <begin position="166"/>
        <end position="187"/>
    </location>
</feature>
<dbReference type="Gene3D" id="3.40.630.30">
    <property type="match status" value="1"/>
</dbReference>
<evidence type="ECO:0000256" key="5">
    <source>
        <dbReference type="ARBA" id="ARBA00022989"/>
    </source>
</evidence>
<dbReference type="GO" id="GO:0006820">
    <property type="term" value="P:monoatomic anion transport"/>
    <property type="evidence" value="ECO:0007669"/>
    <property type="project" value="TreeGrafter"/>
</dbReference>
<dbReference type="AlphaFoldDB" id="A0A8J6H4Q4"/>
<keyword evidence="8" id="KW-0732">Signal</keyword>
<evidence type="ECO:0000256" key="7">
    <source>
        <dbReference type="SAM" id="Phobius"/>
    </source>
</evidence>
<evidence type="ECO:0000256" key="8">
    <source>
        <dbReference type="SAM" id="SignalP"/>
    </source>
</evidence>
<dbReference type="Gene3D" id="1.20.1250.20">
    <property type="entry name" value="MFS general substrate transporter like domains"/>
    <property type="match status" value="4"/>
</dbReference>
<feature type="transmembrane region" description="Helical" evidence="7">
    <location>
        <begin position="431"/>
        <end position="448"/>
    </location>
</feature>
<feature type="transmembrane region" description="Helical" evidence="7">
    <location>
        <begin position="633"/>
        <end position="650"/>
    </location>
</feature>
<dbReference type="EMBL" id="JABDTM020030934">
    <property type="protein sequence ID" value="KAH0807258.1"/>
    <property type="molecule type" value="Genomic_DNA"/>
</dbReference>
<accession>A0A8J6H4Q4</accession>
<dbReference type="GO" id="GO:0016020">
    <property type="term" value="C:membrane"/>
    <property type="evidence" value="ECO:0007669"/>
    <property type="project" value="UniProtKB-SubCell"/>
</dbReference>
<dbReference type="PROSITE" id="PS50850">
    <property type="entry name" value="MFS"/>
    <property type="match status" value="1"/>
</dbReference>
<evidence type="ECO:0000313" key="11">
    <source>
        <dbReference type="Proteomes" id="UP000719412"/>
    </source>
</evidence>
<comment type="subcellular location">
    <subcellularLocation>
        <location evidence="1">Membrane</location>
        <topology evidence="1">Multi-pass membrane protein</topology>
    </subcellularLocation>
</comment>
<evidence type="ECO:0000256" key="2">
    <source>
        <dbReference type="ARBA" id="ARBA00022448"/>
    </source>
</evidence>
<proteinExistence type="predicted"/>
<evidence type="ECO:0000256" key="1">
    <source>
        <dbReference type="ARBA" id="ARBA00004141"/>
    </source>
</evidence>
<dbReference type="Pfam" id="PF07690">
    <property type="entry name" value="MFS_1"/>
    <property type="match status" value="2"/>
</dbReference>
<dbReference type="PANTHER" id="PTHR11662">
    <property type="entry name" value="SOLUTE CARRIER FAMILY 17"/>
    <property type="match status" value="1"/>
</dbReference>
<feature type="signal peptide" evidence="8">
    <location>
        <begin position="1"/>
        <end position="17"/>
    </location>
</feature>
<evidence type="ECO:0000313" key="10">
    <source>
        <dbReference type="EMBL" id="KAH0807258.1"/>
    </source>
</evidence>
<feature type="transmembrane region" description="Helical" evidence="7">
    <location>
        <begin position="670"/>
        <end position="689"/>
    </location>
</feature>
<dbReference type="InterPro" id="IPR011701">
    <property type="entry name" value="MFS"/>
</dbReference>
<dbReference type="PANTHER" id="PTHR11662:SF411">
    <property type="entry name" value="GH05102P"/>
    <property type="match status" value="1"/>
</dbReference>
<feature type="transmembrane region" description="Helical" evidence="7">
    <location>
        <begin position="230"/>
        <end position="248"/>
    </location>
</feature>
<protein>
    <recommendedName>
        <fullName evidence="9">Major facilitator superfamily (MFS) profile domain-containing protein</fullName>
    </recommendedName>
</protein>
<dbReference type="InterPro" id="IPR050382">
    <property type="entry name" value="MFS_Na/Anion_cotransporter"/>
</dbReference>
<feature type="transmembrane region" description="Helical" evidence="7">
    <location>
        <begin position="100"/>
        <end position="121"/>
    </location>
</feature>
<evidence type="ECO:0000256" key="4">
    <source>
        <dbReference type="ARBA" id="ARBA00022847"/>
    </source>
</evidence>
<feature type="transmembrane region" description="Helical" evidence="7">
    <location>
        <begin position="328"/>
        <end position="350"/>
    </location>
</feature>
<name>A0A8J6H4Q4_TENMO</name>
<evidence type="ECO:0000259" key="9">
    <source>
        <dbReference type="PROSITE" id="PS50850"/>
    </source>
</evidence>
<reference evidence="10" key="2">
    <citation type="submission" date="2021-08" db="EMBL/GenBank/DDBJ databases">
        <authorList>
            <person name="Eriksson T."/>
        </authorList>
    </citation>
    <scope>NUCLEOTIDE SEQUENCE</scope>
    <source>
        <strain evidence="10">Stoneville</strain>
        <tissue evidence="10">Whole head</tissue>
    </source>
</reference>
<evidence type="ECO:0000256" key="6">
    <source>
        <dbReference type="ARBA" id="ARBA00023136"/>
    </source>
</evidence>
<feature type="transmembrane region" description="Helical" evidence="7">
    <location>
        <begin position="142"/>
        <end position="160"/>
    </location>
</feature>
<keyword evidence="11" id="KW-1185">Reference proteome</keyword>
<feature type="domain" description="Major facilitator superfamily (MFS) profile" evidence="9">
    <location>
        <begin position="1"/>
        <end position="419"/>
    </location>
</feature>
<feature type="transmembrane region" description="Helical" evidence="7">
    <location>
        <begin position="595"/>
        <end position="613"/>
    </location>
</feature>
<dbReference type="SUPFAM" id="SSF103473">
    <property type="entry name" value="MFS general substrate transporter"/>
    <property type="match status" value="2"/>
</dbReference>
<feature type="chain" id="PRO_5035287743" description="Major facilitator superfamily (MFS) profile domain-containing protein" evidence="8">
    <location>
        <begin position="18"/>
        <end position="808"/>
    </location>
</feature>
<feature type="transmembrane region" description="Helical" evidence="7">
    <location>
        <begin position="528"/>
        <end position="551"/>
    </location>
</feature>
<keyword evidence="6 7" id="KW-0472">Membrane</keyword>
<sequence length="808" mass="90318">MVILGFMIHHMLRLNISITIVEMVTMNKSNASLVSYGPRYNWNEEEKNDILGYFFCGFILTQVPGGRLSEMYGTRIVVGVGLLCAALATILVPLACHMHYYWVLFARFALGLALGVQWPSIPPMAAKWVSPSDTSKFMSHMTASALGGALTYPVCGYLITSLGWPSVFYISGGITLLWTMAWFYLVYDSPEQHPRISREEKEQLINARIVNCAANKSKTPWINIFISPPAWAFIMGNVLFCFTTYLALYQLPSYISQVLHLNIEQNGWLSSLPHFGKYAAAVISSYLADRALKAKKFSRTTVRKVCTTISFWGPSILFTIQAIWGDNYTVSVVVFVSAFAFMSFATPGVLANCVDIAPAYSGTILGISQVLAGAEFLTCRRILVIFVTMSFLLQQMLRTNMSIAIVDMVITNHTNTTEPVRFHWTEYQKNNILGCIFWGYSLCSLVGGRLSEIYGSRIVLGTALLSAGLFTILTPLASYLNYYVLVVTRVALGGGLGIIWPSVLPLAHSWIAPADSSKFMSHTLSSHLGTALVLASGGLLVDHLAWFYFVYDSPRQHPRMSRKEREEIKKTVGYEMALTKTGETPWTKILTSGPVWAIVSAQICLLFNVNTSVNHVPSYMDQVLHFNIKQNGLLSSLPYIGLYSLGVVAARVADKWRKSQTFSLISIRRIFSGLPFFLSMVLLTVESFWGYDPVVSIFVFTLWQTVTSIGIDTLEYRQLTSDYVEEALRIMEKTFLREENVCRAYGITKTPQNVAEQQKLMRDIIKDGVSIVVIDKSNNKVVGASLNKIHVTTNQIQFSLDQLILFQI</sequence>
<dbReference type="GO" id="GO:0015293">
    <property type="term" value="F:symporter activity"/>
    <property type="evidence" value="ECO:0007669"/>
    <property type="project" value="UniProtKB-KW"/>
</dbReference>
<keyword evidence="2" id="KW-0813">Transport</keyword>
<dbReference type="InterPro" id="IPR036259">
    <property type="entry name" value="MFS_trans_sf"/>
</dbReference>
<dbReference type="FunFam" id="1.20.1250.20:FF:000003">
    <property type="entry name" value="Solute carrier family 17 member 3"/>
    <property type="match status" value="1"/>
</dbReference>
<organism evidence="10 11">
    <name type="scientific">Tenebrio molitor</name>
    <name type="common">Yellow mealworm beetle</name>
    <dbReference type="NCBI Taxonomy" id="7067"/>
    <lineage>
        <taxon>Eukaryota</taxon>
        <taxon>Metazoa</taxon>
        <taxon>Ecdysozoa</taxon>
        <taxon>Arthropoda</taxon>
        <taxon>Hexapoda</taxon>
        <taxon>Insecta</taxon>
        <taxon>Pterygota</taxon>
        <taxon>Neoptera</taxon>
        <taxon>Endopterygota</taxon>
        <taxon>Coleoptera</taxon>
        <taxon>Polyphaga</taxon>
        <taxon>Cucujiformia</taxon>
        <taxon>Tenebrionidae</taxon>
        <taxon>Tenebrio</taxon>
    </lineage>
</organism>
<dbReference type="InterPro" id="IPR020846">
    <property type="entry name" value="MFS_dom"/>
</dbReference>
<comment type="caution">
    <text evidence="10">The sequence shown here is derived from an EMBL/GenBank/DDBJ whole genome shotgun (WGS) entry which is preliminary data.</text>
</comment>
<evidence type="ECO:0000256" key="3">
    <source>
        <dbReference type="ARBA" id="ARBA00022692"/>
    </source>
</evidence>
<gene>
    <name evidence="10" type="ORF">GEV33_015533</name>
</gene>